<dbReference type="STRING" id="933084.A0A067PBZ5"/>
<dbReference type="EC" id="2.3.2.8" evidence="2"/>
<keyword evidence="8" id="KW-1185">Reference proteome</keyword>
<dbReference type="OrthoDB" id="74183at2759"/>
<evidence type="ECO:0000313" key="8">
    <source>
        <dbReference type="Proteomes" id="UP000027265"/>
    </source>
</evidence>
<feature type="domain" description="N-end aminoacyl transferase N-terminal" evidence="5">
    <location>
        <begin position="27"/>
        <end position="104"/>
    </location>
</feature>
<evidence type="ECO:0000256" key="2">
    <source>
        <dbReference type="ARBA" id="ARBA00012025"/>
    </source>
</evidence>
<accession>A0A067PBZ5</accession>
<dbReference type="GO" id="GO:0005737">
    <property type="term" value="C:cytoplasm"/>
    <property type="evidence" value="ECO:0007669"/>
    <property type="project" value="TreeGrafter"/>
</dbReference>
<dbReference type="Pfam" id="PF04377">
    <property type="entry name" value="ATE_C"/>
    <property type="match status" value="1"/>
</dbReference>
<keyword evidence="3" id="KW-0808">Transferase</keyword>
<evidence type="ECO:0000259" key="6">
    <source>
        <dbReference type="Pfam" id="PF04377"/>
    </source>
</evidence>
<comment type="similarity">
    <text evidence="1">Belongs to the R-transferase family.</text>
</comment>
<gene>
    <name evidence="7" type="ORF">JAAARDRAFT_199193</name>
</gene>
<evidence type="ECO:0000256" key="3">
    <source>
        <dbReference type="ARBA" id="ARBA00022679"/>
    </source>
</evidence>
<keyword evidence="4" id="KW-0012">Acyltransferase</keyword>
<organism evidence="7 8">
    <name type="scientific">Jaapia argillacea MUCL 33604</name>
    <dbReference type="NCBI Taxonomy" id="933084"/>
    <lineage>
        <taxon>Eukaryota</taxon>
        <taxon>Fungi</taxon>
        <taxon>Dikarya</taxon>
        <taxon>Basidiomycota</taxon>
        <taxon>Agaricomycotina</taxon>
        <taxon>Agaricomycetes</taxon>
        <taxon>Agaricomycetidae</taxon>
        <taxon>Jaapiales</taxon>
        <taxon>Jaapiaceae</taxon>
        <taxon>Jaapia</taxon>
    </lineage>
</organism>
<dbReference type="InterPro" id="IPR007471">
    <property type="entry name" value="N-end_Aminoacyl_Trfase_N"/>
</dbReference>
<proteinExistence type="inferred from homology"/>
<dbReference type="GO" id="GO:0004057">
    <property type="term" value="F:arginyl-tRNA--protein transferase activity"/>
    <property type="evidence" value="ECO:0007669"/>
    <property type="project" value="UniProtKB-EC"/>
</dbReference>
<dbReference type="InterPro" id="IPR030700">
    <property type="entry name" value="N-end_Aminoacyl_Trfase"/>
</dbReference>
<dbReference type="FunCoup" id="A0A067PBZ5">
    <property type="interactions" value="667"/>
</dbReference>
<feature type="domain" description="N-end rule aminoacyl transferase C-terminal" evidence="6">
    <location>
        <begin position="169"/>
        <end position="313"/>
    </location>
</feature>
<dbReference type="InParanoid" id="A0A067PBZ5"/>
<dbReference type="InterPro" id="IPR007472">
    <property type="entry name" value="N-end_Aminoacyl_Trfase_C"/>
</dbReference>
<name>A0A067PBZ5_9AGAM</name>
<dbReference type="PANTHER" id="PTHR21367:SF1">
    <property type="entry name" value="ARGINYL-TRNA--PROTEIN TRANSFERASE 1"/>
    <property type="match status" value="1"/>
</dbReference>
<dbReference type="EMBL" id="KL197749">
    <property type="protein sequence ID" value="KDQ51360.1"/>
    <property type="molecule type" value="Genomic_DNA"/>
</dbReference>
<evidence type="ECO:0000256" key="1">
    <source>
        <dbReference type="ARBA" id="ARBA00009991"/>
    </source>
</evidence>
<dbReference type="PANTHER" id="PTHR21367">
    <property type="entry name" value="ARGININE-TRNA-PROTEIN TRANSFERASE 1"/>
    <property type="match status" value="1"/>
</dbReference>
<evidence type="ECO:0000313" key="7">
    <source>
        <dbReference type="EMBL" id="KDQ51360.1"/>
    </source>
</evidence>
<dbReference type="AlphaFoldDB" id="A0A067PBZ5"/>
<dbReference type="HOGENOM" id="CLU_020349_2_1_1"/>
<evidence type="ECO:0000259" key="5">
    <source>
        <dbReference type="Pfam" id="PF04376"/>
    </source>
</evidence>
<sequence>MPPPNVEGLKAVASNVVSPQGRDISICNYCASDDEKMWSEGETSYATGFTALQLSCDAYQKMLDRGWRRSGTYCYKPELKHSCCPQYTIKLDGVEFKPTKSQRKVVKRWTRFVVDGDGTRPPASPTSISPNEPQFSLVSSIHEPETGWNTGQTSHKFEVTLQPMSYTAEKYALYENYQVNAHQDSHNMPYLFYRFLVESPLLGEPIPYPSPPPPHLPTHYGSYHQLYRLDGRLIAFSVLDILPTSISSVYFMYDKKWANFSLGKLSVLREAALVKEIHDAGVPDMRSVFLGFYVHSNHKMRSKGAYSPSYLLDPEEYSWHPFQDCVGLLNRHRYACFSKPQHSLDGPAGPHEEGIPVIPDDVLDDTRFAQTKEGGEVQVIPVKESDYWMDEMYMRPAMLTVMDSLGMELAKEVVFY</sequence>
<dbReference type="Pfam" id="PF04376">
    <property type="entry name" value="ATE_N"/>
    <property type="match status" value="1"/>
</dbReference>
<reference evidence="8" key="1">
    <citation type="journal article" date="2014" name="Proc. Natl. Acad. Sci. U.S.A.">
        <title>Extensive sampling of basidiomycete genomes demonstrates inadequacy of the white-rot/brown-rot paradigm for wood decay fungi.</title>
        <authorList>
            <person name="Riley R."/>
            <person name="Salamov A.A."/>
            <person name="Brown D.W."/>
            <person name="Nagy L.G."/>
            <person name="Floudas D."/>
            <person name="Held B.W."/>
            <person name="Levasseur A."/>
            <person name="Lombard V."/>
            <person name="Morin E."/>
            <person name="Otillar R."/>
            <person name="Lindquist E.A."/>
            <person name="Sun H."/>
            <person name="LaButti K.M."/>
            <person name="Schmutz J."/>
            <person name="Jabbour D."/>
            <person name="Luo H."/>
            <person name="Baker S.E."/>
            <person name="Pisabarro A.G."/>
            <person name="Walton J.D."/>
            <person name="Blanchette R.A."/>
            <person name="Henrissat B."/>
            <person name="Martin F."/>
            <person name="Cullen D."/>
            <person name="Hibbett D.S."/>
            <person name="Grigoriev I.V."/>
        </authorList>
    </citation>
    <scope>NUCLEOTIDE SEQUENCE [LARGE SCALE GENOMIC DNA]</scope>
    <source>
        <strain evidence="8">MUCL 33604</strain>
    </source>
</reference>
<evidence type="ECO:0000256" key="4">
    <source>
        <dbReference type="ARBA" id="ARBA00023315"/>
    </source>
</evidence>
<dbReference type="Proteomes" id="UP000027265">
    <property type="component" value="Unassembled WGS sequence"/>
</dbReference>
<protein>
    <recommendedName>
        <fullName evidence="2">arginyltransferase</fullName>
        <ecNumber evidence="2">2.3.2.8</ecNumber>
    </recommendedName>
</protein>